<dbReference type="RefSeq" id="WP_091587265.1">
    <property type="nucleotide sequence ID" value="NZ_FNDU01000014.1"/>
</dbReference>
<gene>
    <name evidence="10" type="ORF">SAMN05216352_11419</name>
</gene>
<dbReference type="NCBIfam" id="TIGR04521">
    <property type="entry name" value="ECF_ATPase_2"/>
    <property type="match status" value="1"/>
</dbReference>
<keyword evidence="11" id="KW-1185">Reference proteome</keyword>
<dbReference type="Gene3D" id="3.40.50.300">
    <property type="entry name" value="P-loop containing nucleotide triphosphate hydrolases"/>
    <property type="match status" value="1"/>
</dbReference>
<evidence type="ECO:0000256" key="6">
    <source>
        <dbReference type="ARBA" id="ARBA00022967"/>
    </source>
</evidence>
<comment type="subcellular location">
    <subcellularLocation>
        <location evidence="1 8">Cell membrane</location>
        <topology evidence="1 8">Peripheral membrane protein</topology>
    </subcellularLocation>
</comment>
<dbReference type="InterPro" id="IPR003439">
    <property type="entry name" value="ABC_transporter-like_ATP-bd"/>
</dbReference>
<dbReference type="SUPFAM" id="SSF52540">
    <property type="entry name" value="P-loop containing nucleoside triphosphate hydrolases"/>
    <property type="match status" value="1"/>
</dbReference>
<proteinExistence type="inferred from homology"/>
<dbReference type="PROSITE" id="PS00211">
    <property type="entry name" value="ABC_TRANSPORTER_1"/>
    <property type="match status" value="1"/>
</dbReference>
<dbReference type="InterPro" id="IPR003593">
    <property type="entry name" value="AAA+_ATPase"/>
</dbReference>
<dbReference type="CDD" id="cd03225">
    <property type="entry name" value="ABC_cobalt_CbiO_domain1"/>
    <property type="match status" value="1"/>
</dbReference>
<keyword evidence="6" id="KW-1278">Translocase</keyword>
<evidence type="ECO:0000313" key="11">
    <source>
        <dbReference type="Proteomes" id="UP000199017"/>
    </source>
</evidence>
<dbReference type="OrthoDB" id="9784332at2"/>
<keyword evidence="2 8" id="KW-0813">Transport</keyword>
<keyword evidence="7 8" id="KW-0472">Membrane</keyword>
<dbReference type="InterPro" id="IPR050095">
    <property type="entry name" value="ECF_ABC_transporter_ATP-bd"/>
</dbReference>
<dbReference type="InterPro" id="IPR030946">
    <property type="entry name" value="EcfA2"/>
</dbReference>
<evidence type="ECO:0000256" key="2">
    <source>
        <dbReference type="ARBA" id="ARBA00022448"/>
    </source>
</evidence>
<dbReference type="GO" id="GO:0043190">
    <property type="term" value="C:ATP-binding cassette (ABC) transporter complex"/>
    <property type="evidence" value="ECO:0007669"/>
    <property type="project" value="TreeGrafter"/>
</dbReference>
<accession>A0A1G8PB30</accession>
<keyword evidence="4 8" id="KW-0547">Nucleotide-binding</keyword>
<dbReference type="PANTHER" id="PTHR43553">
    <property type="entry name" value="HEAVY METAL TRANSPORTER"/>
    <property type="match status" value="1"/>
</dbReference>
<evidence type="ECO:0000256" key="4">
    <source>
        <dbReference type="ARBA" id="ARBA00022741"/>
    </source>
</evidence>
<evidence type="ECO:0000256" key="3">
    <source>
        <dbReference type="ARBA" id="ARBA00022475"/>
    </source>
</evidence>
<dbReference type="AlphaFoldDB" id="A0A1G8PB30"/>
<dbReference type="GO" id="GO:0042626">
    <property type="term" value="F:ATPase-coupled transmembrane transporter activity"/>
    <property type="evidence" value="ECO:0007669"/>
    <property type="project" value="TreeGrafter"/>
</dbReference>
<evidence type="ECO:0000256" key="8">
    <source>
        <dbReference type="RuleBase" id="RU365104"/>
    </source>
</evidence>
<evidence type="ECO:0000259" key="9">
    <source>
        <dbReference type="PROSITE" id="PS50893"/>
    </source>
</evidence>
<dbReference type="EMBL" id="FNDU01000014">
    <property type="protein sequence ID" value="SDI89761.1"/>
    <property type="molecule type" value="Genomic_DNA"/>
</dbReference>
<dbReference type="SMART" id="SM00382">
    <property type="entry name" value="AAA"/>
    <property type="match status" value="1"/>
</dbReference>
<dbReference type="GO" id="GO:0005524">
    <property type="term" value="F:ATP binding"/>
    <property type="evidence" value="ECO:0007669"/>
    <property type="project" value="UniProtKB-UniRule"/>
</dbReference>
<comment type="function">
    <text evidence="8">ATP-binding (A) component of a common energy-coupling factor (ECF) ABC-transporter complex.</text>
</comment>
<keyword evidence="5 8" id="KW-0067">ATP-binding</keyword>
<evidence type="ECO:0000256" key="1">
    <source>
        <dbReference type="ARBA" id="ARBA00004202"/>
    </source>
</evidence>
<name>A0A1G8PB30_9BACI</name>
<dbReference type="Pfam" id="PF00005">
    <property type="entry name" value="ABC_tran"/>
    <property type="match status" value="1"/>
</dbReference>
<evidence type="ECO:0000256" key="7">
    <source>
        <dbReference type="ARBA" id="ARBA00023136"/>
    </source>
</evidence>
<dbReference type="InterPro" id="IPR027417">
    <property type="entry name" value="P-loop_NTPase"/>
</dbReference>
<sequence>MKIVFEQVEHIYMEKTPFETSALKDVSITFPNNSCTAVIGRTGSGKSTLVQHINGLLKPNKGNVIIGDQVIHANTKRKHIKSLRKKVGMVFQYPEHQLFEDTVEKDLLFGPKNIGLNVENKKKELPELLERVGLDETFLERSPFDLSGGQMRRAAIAGVLAMEPDILILDEPTAGLDPKGQEEILTLFKDWHEQKKTTMIMITHQMEEASRLAEQVIVMDDGQIAMEGSPKEIYKRENELKQLDLDIPEGVKVLKYLEENTGVSFSEWSLTPEKAADELMMLSNKKE</sequence>
<dbReference type="EC" id="7.-.-.-" evidence="8"/>
<dbReference type="STRING" id="930129.SAMN05216352_11419"/>
<comment type="similarity">
    <text evidence="8">Belongs to the ABC transporter superfamily. Energy-coupling factor EcfA family.</text>
</comment>
<keyword evidence="3 8" id="KW-1003">Cell membrane</keyword>
<evidence type="ECO:0000256" key="5">
    <source>
        <dbReference type="ARBA" id="ARBA00022840"/>
    </source>
</evidence>
<feature type="domain" description="ABC transporter" evidence="9">
    <location>
        <begin position="6"/>
        <end position="246"/>
    </location>
</feature>
<organism evidence="10 11">
    <name type="scientific">Alteribacillus bidgolensis</name>
    <dbReference type="NCBI Taxonomy" id="930129"/>
    <lineage>
        <taxon>Bacteria</taxon>
        <taxon>Bacillati</taxon>
        <taxon>Bacillota</taxon>
        <taxon>Bacilli</taxon>
        <taxon>Bacillales</taxon>
        <taxon>Bacillaceae</taxon>
        <taxon>Alteribacillus</taxon>
    </lineage>
</organism>
<dbReference type="Proteomes" id="UP000199017">
    <property type="component" value="Unassembled WGS sequence"/>
</dbReference>
<dbReference type="GO" id="GO:0015087">
    <property type="term" value="F:cobalt ion transmembrane transporter activity"/>
    <property type="evidence" value="ECO:0007669"/>
    <property type="project" value="UniProtKB-ARBA"/>
</dbReference>
<dbReference type="PROSITE" id="PS50893">
    <property type="entry name" value="ABC_TRANSPORTER_2"/>
    <property type="match status" value="1"/>
</dbReference>
<dbReference type="InterPro" id="IPR017871">
    <property type="entry name" value="ABC_transporter-like_CS"/>
</dbReference>
<evidence type="ECO:0000313" key="10">
    <source>
        <dbReference type="EMBL" id="SDI89761.1"/>
    </source>
</evidence>
<reference evidence="10 11" key="1">
    <citation type="submission" date="2016-10" db="EMBL/GenBank/DDBJ databases">
        <authorList>
            <person name="de Groot N.N."/>
        </authorList>
    </citation>
    <scope>NUCLEOTIDE SEQUENCE [LARGE SCALE GENOMIC DNA]</scope>
    <source>
        <strain evidence="11">P4B,CCM 7963,CECT 7998,DSM 25260,IBRC-M 10614,KCTC 13821</strain>
    </source>
</reference>
<comment type="subunit">
    <text evidence="8">Forms a stable energy-coupling factor (ECF) transporter complex composed of 2 membrane-embedded substrate-binding proteins (S component), 2 ATP-binding proteins (A component) and 2 transmembrane proteins (T component).</text>
</comment>
<protein>
    <recommendedName>
        <fullName evidence="8">Energy-coupling factor transporter ATP-binding protein EcfA2</fullName>
        <ecNumber evidence="8">7.-.-.-</ecNumber>
    </recommendedName>
</protein>
<dbReference type="GO" id="GO:0016887">
    <property type="term" value="F:ATP hydrolysis activity"/>
    <property type="evidence" value="ECO:0007669"/>
    <property type="project" value="InterPro"/>
</dbReference>
<dbReference type="InterPro" id="IPR015856">
    <property type="entry name" value="ABC_transpr_CbiO/EcfA_su"/>
</dbReference>
<dbReference type="FunFam" id="3.40.50.300:FF:000224">
    <property type="entry name" value="Energy-coupling factor transporter ATP-binding protein EcfA"/>
    <property type="match status" value="1"/>
</dbReference>
<dbReference type="PANTHER" id="PTHR43553:SF27">
    <property type="entry name" value="ENERGY-COUPLING FACTOR TRANSPORTER ATP-BINDING PROTEIN ECFA2"/>
    <property type="match status" value="1"/>
</dbReference>